<dbReference type="Proteomes" id="UP001152607">
    <property type="component" value="Unassembled WGS sequence"/>
</dbReference>
<feature type="domain" description="BZIP" evidence="10">
    <location>
        <begin position="106"/>
        <end position="121"/>
    </location>
</feature>
<feature type="region of interest" description="Disordered" evidence="9">
    <location>
        <begin position="170"/>
        <end position="277"/>
    </location>
</feature>
<evidence type="ECO:0000313" key="11">
    <source>
        <dbReference type="EMBL" id="CAI6340388.1"/>
    </source>
</evidence>
<dbReference type="Gene3D" id="1.20.5.170">
    <property type="match status" value="1"/>
</dbReference>
<comment type="function">
    <text evidence="1">Putative transcription factor.</text>
</comment>
<accession>A0A9W4UP82</accession>
<evidence type="ECO:0000256" key="1">
    <source>
        <dbReference type="ARBA" id="ARBA00004049"/>
    </source>
</evidence>
<proteinExistence type="inferred from homology"/>
<dbReference type="PANTHER" id="PTHR40621">
    <property type="entry name" value="TRANSCRIPTION FACTOR KAPC-RELATED"/>
    <property type="match status" value="1"/>
</dbReference>
<evidence type="ECO:0000256" key="5">
    <source>
        <dbReference type="ARBA" id="ARBA00023125"/>
    </source>
</evidence>
<keyword evidence="4" id="KW-0805">Transcription regulation</keyword>
<evidence type="ECO:0000256" key="9">
    <source>
        <dbReference type="SAM" id="MobiDB-lite"/>
    </source>
</evidence>
<evidence type="ECO:0000256" key="7">
    <source>
        <dbReference type="ARBA" id="ARBA00023242"/>
    </source>
</evidence>
<dbReference type="GO" id="GO:0001228">
    <property type="term" value="F:DNA-binding transcription activator activity, RNA polymerase II-specific"/>
    <property type="evidence" value="ECO:0007669"/>
    <property type="project" value="TreeGrafter"/>
</dbReference>
<dbReference type="SUPFAM" id="SSF57959">
    <property type="entry name" value="Leucine zipper domain"/>
    <property type="match status" value="1"/>
</dbReference>
<dbReference type="GO" id="GO:0090575">
    <property type="term" value="C:RNA polymerase II transcription regulator complex"/>
    <property type="evidence" value="ECO:0007669"/>
    <property type="project" value="TreeGrafter"/>
</dbReference>
<feature type="compositionally biased region" description="Low complexity" evidence="9">
    <location>
        <begin position="191"/>
        <end position="201"/>
    </location>
</feature>
<evidence type="ECO:0000256" key="3">
    <source>
        <dbReference type="ARBA" id="ARBA00007163"/>
    </source>
</evidence>
<feature type="region of interest" description="Disordered" evidence="9">
    <location>
        <begin position="22"/>
        <end position="122"/>
    </location>
</feature>
<dbReference type="PROSITE" id="PS00036">
    <property type="entry name" value="BZIP_BASIC"/>
    <property type="match status" value="1"/>
</dbReference>
<evidence type="ECO:0000256" key="2">
    <source>
        <dbReference type="ARBA" id="ARBA00004123"/>
    </source>
</evidence>
<dbReference type="Pfam" id="PF00170">
    <property type="entry name" value="bZIP_1"/>
    <property type="match status" value="1"/>
</dbReference>
<sequence length="277" mass="30388">MPSSLPTLYPSIRTYDSTAIMQQPAQDSKPIEMSLREHLLAAGAGQSSAPPAPPLQQHPVQQHSPQQHAIDPQIAGPPQYGMSQGEAPQADMGDHRKGRRELSTSKRAAQNRAAQRAFRQRKEEHIRHLNDKVKESEHLLELYKTLQTENYQLRDYIINLQSRLLETQGEIPPAPAGVDLSRNHNEASNMPQTYQPPQQEQPQPPPQTQNHNDSGLSERQIGELQMAAQAAAAAQHGPSSNGKHSIEGSLVAGEYADKRQKTESPVQGAATVDATGI</sequence>
<name>A0A9W4UP82_9PLEO</name>
<dbReference type="OrthoDB" id="2593073at2759"/>
<feature type="compositionally biased region" description="Basic and acidic residues" evidence="9">
    <location>
        <begin position="92"/>
        <end position="104"/>
    </location>
</feature>
<evidence type="ECO:0000259" key="10">
    <source>
        <dbReference type="PROSITE" id="PS00036"/>
    </source>
</evidence>
<evidence type="ECO:0000313" key="12">
    <source>
        <dbReference type="Proteomes" id="UP001152607"/>
    </source>
</evidence>
<dbReference type="InterPro" id="IPR050936">
    <property type="entry name" value="AP-1-like"/>
</dbReference>
<evidence type="ECO:0000256" key="6">
    <source>
        <dbReference type="ARBA" id="ARBA00023163"/>
    </source>
</evidence>
<comment type="similarity">
    <text evidence="3">Belongs to the bZIP family.</text>
</comment>
<evidence type="ECO:0000256" key="4">
    <source>
        <dbReference type="ARBA" id="ARBA00023015"/>
    </source>
</evidence>
<feature type="compositionally biased region" description="Low complexity" evidence="9">
    <location>
        <begin position="107"/>
        <end position="117"/>
    </location>
</feature>
<feature type="compositionally biased region" description="Low complexity" evidence="9">
    <location>
        <begin position="57"/>
        <end position="69"/>
    </location>
</feature>
<dbReference type="EMBL" id="CAOQHR010000010">
    <property type="protein sequence ID" value="CAI6340388.1"/>
    <property type="molecule type" value="Genomic_DNA"/>
</dbReference>
<dbReference type="InterPro" id="IPR046347">
    <property type="entry name" value="bZIP_sf"/>
</dbReference>
<protein>
    <recommendedName>
        <fullName evidence="8">Putative transcription factor kapC</fullName>
    </recommendedName>
</protein>
<dbReference type="PANTHER" id="PTHR40621:SF11">
    <property type="entry name" value="TRANSCRIPTION FACTOR KAPC-RELATED"/>
    <property type="match status" value="1"/>
</dbReference>
<evidence type="ECO:0000256" key="8">
    <source>
        <dbReference type="ARBA" id="ARBA00044067"/>
    </source>
</evidence>
<keyword evidence="6" id="KW-0804">Transcription</keyword>
<reference evidence="11" key="1">
    <citation type="submission" date="2023-01" db="EMBL/GenBank/DDBJ databases">
        <authorList>
            <person name="Van Ghelder C."/>
            <person name="Rancurel C."/>
        </authorList>
    </citation>
    <scope>NUCLEOTIDE SEQUENCE</scope>
    <source>
        <strain evidence="11">CNCM I-4278</strain>
    </source>
</reference>
<dbReference type="GO" id="GO:0000976">
    <property type="term" value="F:transcription cis-regulatory region binding"/>
    <property type="evidence" value="ECO:0007669"/>
    <property type="project" value="InterPro"/>
</dbReference>
<gene>
    <name evidence="11" type="ORF">PDIGIT_LOCUS13564</name>
</gene>
<comment type="subcellular location">
    <subcellularLocation>
        <location evidence="2">Nucleus</location>
    </subcellularLocation>
</comment>
<dbReference type="AlphaFoldDB" id="A0A9W4UP82"/>
<keyword evidence="7" id="KW-0539">Nucleus</keyword>
<organism evidence="11 12">
    <name type="scientific">Periconia digitata</name>
    <dbReference type="NCBI Taxonomy" id="1303443"/>
    <lineage>
        <taxon>Eukaryota</taxon>
        <taxon>Fungi</taxon>
        <taxon>Dikarya</taxon>
        <taxon>Ascomycota</taxon>
        <taxon>Pezizomycotina</taxon>
        <taxon>Dothideomycetes</taxon>
        <taxon>Pleosporomycetidae</taxon>
        <taxon>Pleosporales</taxon>
        <taxon>Massarineae</taxon>
        <taxon>Periconiaceae</taxon>
        <taxon>Periconia</taxon>
    </lineage>
</organism>
<dbReference type="InterPro" id="IPR004827">
    <property type="entry name" value="bZIP"/>
</dbReference>
<keyword evidence="12" id="KW-1185">Reference proteome</keyword>
<feature type="compositionally biased region" description="Low complexity" evidence="9">
    <location>
        <begin position="40"/>
        <end position="49"/>
    </location>
</feature>
<comment type="caution">
    <text evidence="11">The sequence shown here is derived from an EMBL/GenBank/DDBJ whole genome shotgun (WGS) entry which is preliminary data.</text>
</comment>
<keyword evidence="5" id="KW-0238">DNA-binding</keyword>